<name>N1QP54_AEGTA</name>
<feature type="compositionally biased region" description="Basic and acidic residues" evidence="6">
    <location>
        <begin position="394"/>
        <end position="411"/>
    </location>
</feature>
<feature type="compositionally biased region" description="Basic and acidic residues" evidence="6">
    <location>
        <begin position="80"/>
        <end position="149"/>
    </location>
</feature>
<organism evidence="8">
    <name type="scientific">Aegilops tauschii</name>
    <name type="common">Tausch's goatgrass</name>
    <name type="synonym">Aegilops squarrosa</name>
    <dbReference type="NCBI Taxonomy" id="37682"/>
    <lineage>
        <taxon>Eukaryota</taxon>
        <taxon>Viridiplantae</taxon>
        <taxon>Streptophyta</taxon>
        <taxon>Embryophyta</taxon>
        <taxon>Tracheophyta</taxon>
        <taxon>Spermatophyta</taxon>
        <taxon>Magnoliopsida</taxon>
        <taxon>Liliopsida</taxon>
        <taxon>Poales</taxon>
        <taxon>Poaceae</taxon>
        <taxon>BOP clade</taxon>
        <taxon>Pooideae</taxon>
        <taxon>Triticodae</taxon>
        <taxon>Triticeae</taxon>
        <taxon>Triticinae</taxon>
        <taxon>Aegilops</taxon>
    </lineage>
</organism>
<evidence type="ECO:0000259" key="7">
    <source>
        <dbReference type="PROSITE" id="PS50863"/>
    </source>
</evidence>
<evidence type="ECO:0000256" key="1">
    <source>
        <dbReference type="ARBA" id="ARBA00004123"/>
    </source>
</evidence>
<evidence type="ECO:0000313" key="8">
    <source>
        <dbReference type="EnsemblPlants" id="EMT00295"/>
    </source>
</evidence>
<dbReference type="PANTHER" id="PTHR31391">
    <property type="entry name" value="B3 DOMAIN-CONTAINING PROTEIN OS11G0197600-RELATED"/>
    <property type="match status" value="1"/>
</dbReference>
<dbReference type="CDD" id="cd10017">
    <property type="entry name" value="B3_DNA"/>
    <property type="match status" value="2"/>
</dbReference>
<dbReference type="SUPFAM" id="SSF101936">
    <property type="entry name" value="DNA-binding pseudobarrel domain"/>
    <property type="match status" value="2"/>
</dbReference>
<feature type="compositionally biased region" description="Acidic residues" evidence="6">
    <location>
        <begin position="332"/>
        <end position="347"/>
    </location>
</feature>
<feature type="domain" description="TF-B3" evidence="7">
    <location>
        <begin position="659"/>
        <end position="756"/>
    </location>
</feature>
<dbReference type="SMART" id="SM01019">
    <property type="entry name" value="B3"/>
    <property type="match status" value="2"/>
</dbReference>
<protein>
    <submittedName>
        <fullName evidence="8">B3 domain-containing protein</fullName>
    </submittedName>
</protein>
<proteinExistence type="predicted"/>
<keyword evidence="4" id="KW-0804">Transcription</keyword>
<accession>N1QP54</accession>
<dbReference type="AlphaFoldDB" id="N1QP54"/>
<dbReference type="GO" id="GO:0003677">
    <property type="term" value="F:DNA binding"/>
    <property type="evidence" value="ECO:0007669"/>
    <property type="project" value="UniProtKB-KW"/>
</dbReference>
<evidence type="ECO:0000256" key="6">
    <source>
        <dbReference type="SAM" id="MobiDB-lite"/>
    </source>
</evidence>
<dbReference type="InterPro" id="IPR015300">
    <property type="entry name" value="DNA-bd_pseudobarrel_sf"/>
</dbReference>
<comment type="subcellular location">
    <subcellularLocation>
        <location evidence="1">Nucleus</location>
    </subcellularLocation>
</comment>
<dbReference type="PANTHER" id="PTHR31391:SF122">
    <property type="entry name" value="TF-B3 DOMAIN-CONTAINING PROTEIN"/>
    <property type="match status" value="1"/>
</dbReference>
<reference evidence="8" key="1">
    <citation type="submission" date="2015-06" db="UniProtKB">
        <authorList>
            <consortium name="EnsemblPlants"/>
        </authorList>
    </citation>
    <scope>IDENTIFICATION</scope>
</reference>
<feature type="domain" description="TF-B3" evidence="7">
    <location>
        <begin position="186"/>
        <end position="247"/>
    </location>
</feature>
<dbReference type="InterPro" id="IPR003340">
    <property type="entry name" value="B3_DNA-bd"/>
</dbReference>
<dbReference type="Gene3D" id="2.40.330.10">
    <property type="entry name" value="DNA-binding pseudobarrel domain"/>
    <property type="match status" value="2"/>
</dbReference>
<evidence type="ECO:0000256" key="3">
    <source>
        <dbReference type="ARBA" id="ARBA00023125"/>
    </source>
</evidence>
<evidence type="ECO:0000256" key="4">
    <source>
        <dbReference type="ARBA" id="ARBA00023163"/>
    </source>
</evidence>
<keyword evidence="2" id="KW-0805">Transcription regulation</keyword>
<feature type="region of interest" description="Disordered" evidence="6">
    <location>
        <begin position="63"/>
        <end position="149"/>
    </location>
</feature>
<evidence type="ECO:0000256" key="5">
    <source>
        <dbReference type="ARBA" id="ARBA00023242"/>
    </source>
</evidence>
<keyword evidence="5" id="KW-0539">Nucleus</keyword>
<dbReference type="EnsemblPlants" id="EMT00295">
    <property type="protein sequence ID" value="EMT00295"/>
    <property type="gene ID" value="F775_19971"/>
</dbReference>
<feature type="compositionally biased region" description="Acidic residues" evidence="6">
    <location>
        <begin position="303"/>
        <end position="316"/>
    </location>
</feature>
<evidence type="ECO:0000256" key="2">
    <source>
        <dbReference type="ARBA" id="ARBA00023015"/>
    </source>
</evidence>
<dbReference type="GO" id="GO:0005634">
    <property type="term" value="C:nucleus"/>
    <property type="evidence" value="ECO:0007669"/>
    <property type="project" value="UniProtKB-SubCell"/>
</dbReference>
<feature type="compositionally biased region" description="Low complexity" evidence="6">
    <location>
        <begin position="530"/>
        <end position="544"/>
    </location>
</feature>
<sequence>MEKTRRFKSERPSIVKEMKHIDVYALVLHETEVCGICKGPIMVHQQKQYSNMGMIDDKQNVKVKEGGGENTNAKEKKKQSKEEGDKKKEVKKMTKYKEKKERMRGNDKDNEKEKEDQRKMKENEKKMRAHKEREEKKENDKEEELKEQNDTKNCPQFFRSLMTSSSMEQETIPEDCHKYLEECTGTVSLRGPSGNLWPVELAKISGELCFARGWKEFLCDHCIVYGYLLVFRYDGNSQFSVTVFSPSSCEAPYAFLAQPQRMGATAVAAHDEDGDTGTNADGTAPQEEDSHIGTAADGTPQNEGEEEEDASEEYEGSDNMSVDADGAGPQKEEEDALSENPDNEEESEWRSAPLQQQKEDQDKIDNGFVVGKRTRFRKVDDIMTEVVRSKKSKAKEGKRHEAQSSDSKSEGEALGDSLAKLGLRPPRKSKATEEKRPEAPSGDSLAELVRRSPKKSKAEGKRSTALASKGAASSDSLKESKRRPPRKPKAAKGKRPRAPCGHSESEGAASGDSLAELVRRPPKKSRTEGKGSAASSASKGMTSSHSLAGVFAPESVCKDLTKLHKSFGKKHSMKAQFPMFNKSNSENQPGRVIVKVQRRPELESQRRPITQRDKEYAMERARRFQSKRPFVIKEIKHTDVYVSYFMVIDQILLWMDTHILKLHCSLTDRPGTLQIIPDMFVENFLLKESRKMTLWDPQAKPWKVWYEYTGGECPRAAFSAGWGALAMENYLENRDLCVFELLDDDYNIKLHVYRAVLDITPFALAPKHRQQGCA</sequence>
<feature type="compositionally biased region" description="Basic residues" evidence="6">
    <location>
        <begin position="480"/>
        <end position="497"/>
    </location>
</feature>
<keyword evidence="3" id="KW-0238">DNA-binding</keyword>
<dbReference type="Pfam" id="PF02362">
    <property type="entry name" value="B3"/>
    <property type="match status" value="2"/>
</dbReference>
<feature type="region of interest" description="Disordered" evidence="6">
    <location>
        <begin position="264"/>
        <end position="544"/>
    </location>
</feature>
<dbReference type="PROSITE" id="PS50863">
    <property type="entry name" value="B3"/>
    <property type="match status" value="2"/>
</dbReference>
<dbReference type="InterPro" id="IPR044837">
    <property type="entry name" value="REM16-like"/>
</dbReference>